<dbReference type="Pfam" id="PF04321">
    <property type="entry name" value="RmlD_sub_bind"/>
    <property type="match status" value="1"/>
</dbReference>
<reference evidence="2 3" key="1">
    <citation type="submission" date="2024-04" db="EMBL/GenBank/DDBJ databases">
        <title>Tritrichomonas musculus Genome.</title>
        <authorList>
            <person name="Alves-Ferreira E."/>
            <person name="Grigg M."/>
            <person name="Lorenzi H."/>
            <person name="Galac M."/>
        </authorList>
    </citation>
    <scope>NUCLEOTIDE SEQUENCE [LARGE SCALE GENOMIC DNA]</scope>
    <source>
        <strain evidence="2 3">EAF2021</strain>
    </source>
</reference>
<evidence type="ECO:0000313" key="3">
    <source>
        <dbReference type="Proteomes" id="UP001470230"/>
    </source>
</evidence>
<gene>
    <name evidence="2" type="ORF">M9Y10_022341</name>
</gene>
<name>A0ABR2KTZ7_9EUKA</name>
<accession>A0ABR2KTZ7</accession>
<keyword evidence="3" id="KW-1185">Reference proteome</keyword>
<proteinExistence type="predicted"/>
<dbReference type="SUPFAM" id="SSF51735">
    <property type="entry name" value="NAD(P)-binding Rossmann-fold domains"/>
    <property type="match status" value="1"/>
</dbReference>
<dbReference type="InterPro" id="IPR036291">
    <property type="entry name" value="NAD(P)-bd_dom_sf"/>
</dbReference>
<sequence length="333" mass="36698">MSKNILIVGGSGYVGQHLCRDLPKLLDGKGFDFYATYNSSNVFDEHPSIFPSIKKSFRVQLENGYNEIIDLIKKIKPVFIVNPSAMSAVPQCQNNPDSAYKVNDPSEWAAVAISECNCQRFIHFSTDMVYDGNHAPYSETDPANPVSTMIYGLSKRKGEQNLLSNPKVDNKVAILRSALVIGKPPVCGSGRGSTLEWMIAALKKATPESPASFFSNEMRSPVLADDIVRVIAKIIEMDSSDSKLGTVPYPFVANMGGSSDCSRLDIGEGLRVRLGVKEECLKPSLQQPLQGGIERPRDIRMNNKKLKDTLKIEMCTLDQSLDFIFGLSAHPYL</sequence>
<dbReference type="InterPro" id="IPR029903">
    <property type="entry name" value="RmlD-like-bd"/>
</dbReference>
<evidence type="ECO:0000259" key="1">
    <source>
        <dbReference type="Pfam" id="PF04321"/>
    </source>
</evidence>
<evidence type="ECO:0000313" key="2">
    <source>
        <dbReference type="EMBL" id="KAK8893912.1"/>
    </source>
</evidence>
<dbReference type="Gene3D" id="3.40.50.720">
    <property type="entry name" value="NAD(P)-binding Rossmann-like Domain"/>
    <property type="match status" value="1"/>
</dbReference>
<comment type="caution">
    <text evidence="2">The sequence shown here is derived from an EMBL/GenBank/DDBJ whole genome shotgun (WGS) entry which is preliminary data.</text>
</comment>
<feature type="domain" description="RmlD-like substrate binding" evidence="1">
    <location>
        <begin position="4"/>
        <end position="321"/>
    </location>
</feature>
<dbReference type="EMBL" id="JAPFFF010000003">
    <property type="protein sequence ID" value="KAK8893912.1"/>
    <property type="molecule type" value="Genomic_DNA"/>
</dbReference>
<organism evidence="2 3">
    <name type="scientific">Tritrichomonas musculus</name>
    <dbReference type="NCBI Taxonomy" id="1915356"/>
    <lineage>
        <taxon>Eukaryota</taxon>
        <taxon>Metamonada</taxon>
        <taxon>Parabasalia</taxon>
        <taxon>Tritrichomonadida</taxon>
        <taxon>Tritrichomonadidae</taxon>
        <taxon>Tritrichomonas</taxon>
    </lineage>
</organism>
<dbReference type="PANTHER" id="PTHR43242">
    <property type="entry name" value="NAD(P)-BINDING ROSSMANN-FOLD SUPERFAMILY PROTEIN"/>
    <property type="match status" value="1"/>
</dbReference>
<protein>
    <recommendedName>
        <fullName evidence="1">RmlD-like substrate binding domain-containing protein</fullName>
    </recommendedName>
</protein>
<dbReference type="Proteomes" id="UP001470230">
    <property type="component" value="Unassembled WGS sequence"/>
</dbReference>
<dbReference type="PANTHER" id="PTHR43242:SF1">
    <property type="entry name" value="NAD(P)-BINDING ROSSMANN-FOLD SUPERFAMILY PROTEIN"/>
    <property type="match status" value="1"/>
</dbReference>